<evidence type="ECO:0000256" key="2">
    <source>
        <dbReference type="SAM" id="SignalP"/>
    </source>
</evidence>
<reference evidence="3 4" key="1">
    <citation type="submission" date="2018-07" db="EMBL/GenBank/DDBJ databases">
        <title>Genomic Encyclopedia of Type Strains, Phase IV (KMG-IV): sequencing the most valuable type-strain genomes for metagenomic binning, comparative biology and taxonomic classification.</title>
        <authorList>
            <person name="Goeker M."/>
        </authorList>
    </citation>
    <scope>NUCLEOTIDE SEQUENCE [LARGE SCALE GENOMIC DNA]</scope>
    <source>
        <strain evidence="3 4">DSM 26725</strain>
    </source>
</reference>
<proteinExistence type="predicted"/>
<dbReference type="AlphaFoldDB" id="A0A3D9FGK2"/>
<gene>
    <name evidence="3" type="ORF">DFR46_1694</name>
</gene>
<evidence type="ECO:0000256" key="1">
    <source>
        <dbReference type="SAM" id="MobiDB-lite"/>
    </source>
</evidence>
<evidence type="ECO:0008006" key="5">
    <source>
        <dbReference type="Google" id="ProtNLM"/>
    </source>
</evidence>
<feature type="region of interest" description="Disordered" evidence="1">
    <location>
        <begin position="56"/>
        <end position="90"/>
    </location>
</feature>
<keyword evidence="4" id="KW-1185">Reference proteome</keyword>
<accession>A0A3D9FGK2</accession>
<feature type="compositionally biased region" description="Basic and acidic residues" evidence="1">
    <location>
        <begin position="56"/>
        <end position="70"/>
    </location>
</feature>
<sequence length="90" mass="9726">MKYLATAIALAIAAPAAAFDNHEAHGESHDHMVCCDGTTEERDACRERHQAMGHEMADCDGDHHMNHGDDANESDDEDHSSHSDDPAGSE</sequence>
<comment type="caution">
    <text evidence="3">The sequence shown here is derived from an EMBL/GenBank/DDBJ whole genome shotgun (WGS) entry which is preliminary data.</text>
</comment>
<evidence type="ECO:0000313" key="4">
    <source>
        <dbReference type="Proteomes" id="UP000256310"/>
    </source>
</evidence>
<dbReference type="EMBL" id="QRDP01000004">
    <property type="protein sequence ID" value="RED16667.1"/>
    <property type="molecule type" value="Genomic_DNA"/>
</dbReference>
<dbReference type="Proteomes" id="UP000256310">
    <property type="component" value="Unassembled WGS sequence"/>
</dbReference>
<keyword evidence="2" id="KW-0732">Signal</keyword>
<name>A0A3D9FGK2_9SPHN</name>
<protein>
    <recommendedName>
        <fullName evidence="5">Pentapeptide MXKDX repeat protein</fullName>
    </recommendedName>
</protein>
<feature type="chain" id="PRO_5017779561" description="Pentapeptide MXKDX repeat protein" evidence="2">
    <location>
        <begin position="19"/>
        <end position="90"/>
    </location>
</feature>
<organism evidence="3 4">
    <name type="scientific">Parasphingopyxis lamellibrachiae</name>
    <dbReference type="NCBI Taxonomy" id="680125"/>
    <lineage>
        <taxon>Bacteria</taxon>
        <taxon>Pseudomonadati</taxon>
        <taxon>Pseudomonadota</taxon>
        <taxon>Alphaproteobacteria</taxon>
        <taxon>Sphingomonadales</taxon>
        <taxon>Sphingomonadaceae</taxon>
        <taxon>Parasphingopyxis</taxon>
    </lineage>
</organism>
<feature type="compositionally biased region" description="Basic and acidic residues" evidence="1">
    <location>
        <begin position="79"/>
        <end position="90"/>
    </location>
</feature>
<dbReference type="RefSeq" id="WP_116236046.1">
    <property type="nucleotide sequence ID" value="NZ_QRDP01000004.1"/>
</dbReference>
<feature type="signal peptide" evidence="2">
    <location>
        <begin position="1"/>
        <end position="18"/>
    </location>
</feature>
<evidence type="ECO:0000313" key="3">
    <source>
        <dbReference type="EMBL" id="RED16667.1"/>
    </source>
</evidence>